<dbReference type="AlphaFoldDB" id="A0A1G7R510"/>
<dbReference type="STRING" id="104663.SAMN04488121_103318"/>
<evidence type="ECO:0000313" key="1">
    <source>
        <dbReference type="EMBL" id="SDG05794.1"/>
    </source>
</evidence>
<organism evidence="1 2">
    <name type="scientific">Chitinophaga filiformis</name>
    <name type="common">Myxococcus filiformis</name>
    <name type="synonym">Flexibacter filiformis</name>
    <dbReference type="NCBI Taxonomy" id="104663"/>
    <lineage>
        <taxon>Bacteria</taxon>
        <taxon>Pseudomonadati</taxon>
        <taxon>Bacteroidota</taxon>
        <taxon>Chitinophagia</taxon>
        <taxon>Chitinophagales</taxon>
        <taxon>Chitinophagaceae</taxon>
        <taxon>Chitinophaga</taxon>
    </lineage>
</organism>
<reference evidence="1 2" key="1">
    <citation type="submission" date="2016-10" db="EMBL/GenBank/DDBJ databases">
        <authorList>
            <person name="de Groot N.N."/>
        </authorList>
    </citation>
    <scope>NUCLEOTIDE SEQUENCE [LARGE SCALE GENOMIC DNA]</scope>
    <source>
        <strain evidence="1 2">DSM 527</strain>
    </source>
</reference>
<dbReference type="OrthoDB" id="6424161at2"/>
<proteinExistence type="predicted"/>
<dbReference type="EMBL" id="FNBN01000003">
    <property type="protein sequence ID" value="SDG05794.1"/>
    <property type="molecule type" value="Genomic_DNA"/>
</dbReference>
<protein>
    <submittedName>
        <fullName evidence="1">Uncharacterized protein</fullName>
    </submittedName>
</protein>
<evidence type="ECO:0000313" key="2">
    <source>
        <dbReference type="Proteomes" id="UP000199045"/>
    </source>
</evidence>
<dbReference type="RefSeq" id="WP_089832764.1">
    <property type="nucleotide sequence ID" value="NZ_FNBN01000003.1"/>
</dbReference>
<sequence length="152" mass="17256">MNNNIQEHWSKSEIPGLDAILFQDGTMIMINFYAVTTKSGKRHYASPICETTAQSVEKYNSGVWREIQPHPASFTLPDGRKVYFGEGTMGQEGFVALTEDNDQLIWALFCTDSNPFVSGEFVNGKIRVYSTYDLYFNIDIHTPEKITIEAEE</sequence>
<accession>A0A1G7R510</accession>
<gene>
    <name evidence="1" type="ORF">SAMN04488121_103318</name>
</gene>
<name>A0A1G7R510_CHIFI</name>
<dbReference type="Proteomes" id="UP000199045">
    <property type="component" value="Unassembled WGS sequence"/>
</dbReference>